<dbReference type="AlphaFoldDB" id="A0A075U6Y6"/>
<feature type="transmembrane region" description="Helical" evidence="1">
    <location>
        <begin position="12"/>
        <end position="33"/>
    </location>
</feature>
<keyword evidence="3" id="KW-1185">Reference proteome</keyword>
<keyword evidence="1" id="KW-0812">Transmembrane</keyword>
<dbReference type="KEGG" id="wct:WS74_1004"/>
<sequence length="69" mass="7940">MMLTLSVASTTWLAGLKLFGIIMVLPTLIYFVGHWLMRQHPKASNVWHVLFGLYMLIVFVMGLYVLIWG</sequence>
<keyword evidence="1" id="KW-0472">Membrane</keyword>
<dbReference type="OrthoDB" id="2147762at2"/>
<proteinExistence type="predicted"/>
<accession>A0A075U6Y6</accession>
<reference evidence="2 3" key="1">
    <citation type="journal article" date="2014" name="Genome Announc.">
        <title>Complete Genome Sequences of Fish Pathogenic Weissella ceti Strains WS74 and WS105.</title>
        <authorList>
            <person name="Figueiredo H.C."/>
            <person name="Leal C.A."/>
            <person name="Dorella F.A."/>
            <person name="Carvalho A.F."/>
            <person name="Soares S.C."/>
            <person name="Pereira F.L."/>
            <person name="Azevedo V.A."/>
        </authorList>
    </citation>
    <scope>NUCLEOTIDE SEQUENCE [LARGE SCALE GENOMIC DNA]</scope>
    <source>
        <strain evidence="2 3">WS74</strain>
    </source>
</reference>
<feature type="transmembrane region" description="Helical" evidence="1">
    <location>
        <begin position="45"/>
        <end position="67"/>
    </location>
</feature>
<dbReference type="KEGG" id="wci:WS105_1000"/>
<evidence type="ECO:0000313" key="3">
    <source>
        <dbReference type="Proteomes" id="UP000029079"/>
    </source>
</evidence>
<name>A0A075U6Y6_9LACO</name>
<reference evidence="3" key="2">
    <citation type="submission" date="2014-08" db="EMBL/GenBank/DDBJ databases">
        <title>Complete genome of Weissella ceti strain WS74 isolated from diseased rainbow trout in Brazil.</title>
        <authorList>
            <person name="Figueiredo H.C.P."/>
            <person name="Leal C.A.G."/>
            <person name="Pereira F.L."/>
            <person name="Soares S.C."/>
            <person name="Dorella F.A."/>
            <person name="Carvalho A.F."/>
            <person name="Azevedo V.A.C."/>
        </authorList>
    </citation>
    <scope>NUCLEOTIDE SEQUENCE [LARGE SCALE GENOMIC DNA]</scope>
    <source>
        <strain evidence="3">WS74</strain>
    </source>
</reference>
<dbReference type="STRING" id="759620.WS105_1000"/>
<evidence type="ECO:0000256" key="1">
    <source>
        <dbReference type="SAM" id="Phobius"/>
    </source>
</evidence>
<dbReference type="Proteomes" id="UP000029079">
    <property type="component" value="Chromosome"/>
</dbReference>
<dbReference type="PATRIC" id="fig|759620.7.peg.964"/>
<dbReference type="KEGG" id="wce:WS08_0938"/>
<dbReference type="RefSeq" id="WP_009496119.1">
    <property type="nucleotide sequence ID" value="NZ_CP009223.1"/>
</dbReference>
<evidence type="ECO:0000313" key="2">
    <source>
        <dbReference type="EMBL" id="AIM63256.1"/>
    </source>
</evidence>
<dbReference type="EMBL" id="CP009223">
    <property type="protein sequence ID" value="AIM63256.1"/>
    <property type="molecule type" value="Genomic_DNA"/>
</dbReference>
<protein>
    <submittedName>
        <fullName evidence="2">Uncharacterized protein</fullName>
    </submittedName>
</protein>
<gene>
    <name evidence="2" type="ORF">WS74_1004</name>
</gene>
<keyword evidence="1" id="KW-1133">Transmembrane helix</keyword>
<organism evidence="2 3">
    <name type="scientific">Weissella ceti</name>
    <dbReference type="NCBI Taxonomy" id="759620"/>
    <lineage>
        <taxon>Bacteria</taxon>
        <taxon>Bacillati</taxon>
        <taxon>Bacillota</taxon>
        <taxon>Bacilli</taxon>
        <taxon>Lactobacillales</taxon>
        <taxon>Lactobacillaceae</taxon>
        <taxon>Weissella</taxon>
    </lineage>
</organism>